<keyword evidence="3" id="KW-1185">Reference proteome</keyword>
<protein>
    <recommendedName>
        <fullName evidence="1">DUF7059 domain-containing protein</fullName>
    </recommendedName>
</protein>
<sequence>MSAQNIPAGLPRLAPEHLTALREALVDAGFSESGLRELWGEAADAALARNDAAPARWALRRCAPPAARSAAAGASAAA</sequence>
<gene>
    <name evidence="2" type="ORF">GSY69_04515</name>
</gene>
<name>A0A6N9H5W5_9MICO</name>
<feature type="non-terminal residue" evidence="2">
    <location>
        <position position="78"/>
    </location>
</feature>
<comment type="caution">
    <text evidence="2">The sequence shown here is derived from an EMBL/GenBank/DDBJ whole genome shotgun (WGS) entry which is preliminary data.</text>
</comment>
<dbReference type="Proteomes" id="UP000469215">
    <property type="component" value="Unassembled WGS sequence"/>
</dbReference>
<evidence type="ECO:0000313" key="2">
    <source>
        <dbReference type="EMBL" id="MYM19251.1"/>
    </source>
</evidence>
<feature type="domain" description="DUF7059" evidence="1">
    <location>
        <begin position="28"/>
        <end position="64"/>
    </location>
</feature>
<dbReference type="RefSeq" id="WP_202410806.1">
    <property type="nucleotide sequence ID" value="NZ_WWEQ01000012.1"/>
</dbReference>
<evidence type="ECO:0000313" key="3">
    <source>
        <dbReference type="Proteomes" id="UP000469215"/>
    </source>
</evidence>
<proteinExistence type="predicted"/>
<evidence type="ECO:0000259" key="1">
    <source>
        <dbReference type="Pfam" id="PF23186"/>
    </source>
</evidence>
<dbReference type="Pfam" id="PF23186">
    <property type="entry name" value="DUF7059"/>
    <property type="match status" value="1"/>
</dbReference>
<organism evidence="2 3">
    <name type="scientific">Brevibacterium rongguiense</name>
    <dbReference type="NCBI Taxonomy" id="2695267"/>
    <lineage>
        <taxon>Bacteria</taxon>
        <taxon>Bacillati</taxon>
        <taxon>Actinomycetota</taxon>
        <taxon>Actinomycetes</taxon>
        <taxon>Micrococcales</taxon>
        <taxon>Brevibacteriaceae</taxon>
        <taxon>Brevibacterium</taxon>
    </lineage>
</organism>
<dbReference type="AlphaFoldDB" id="A0A6N9H5W5"/>
<dbReference type="EMBL" id="WWEQ01000012">
    <property type="protein sequence ID" value="MYM19251.1"/>
    <property type="molecule type" value="Genomic_DNA"/>
</dbReference>
<reference evidence="2 3" key="1">
    <citation type="submission" date="2020-01" db="EMBL/GenBank/DDBJ databases">
        <authorList>
            <person name="Deng T."/>
        </authorList>
    </citation>
    <scope>NUCLEOTIDE SEQUENCE [LARGE SCALE GENOMIC DNA]</scope>
    <source>
        <strain evidence="2 3">5221</strain>
    </source>
</reference>
<dbReference type="InterPro" id="IPR055487">
    <property type="entry name" value="DUF7059"/>
</dbReference>
<accession>A0A6N9H5W5</accession>